<sequence length="31" mass="3667">MTAACVQLYYQFNSQLNDGDTRVKRPCEMFH</sequence>
<accession>A0A0E9W0M1</accession>
<dbReference type="AlphaFoldDB" id="A0A0E9W0M1"/>
<evidence type="ECO:0000313" key="1">
    <source>
        <dbReference type="EMBL" id="JAH83907.1"/>
    </source>
</evidence>
<dbReference type="EMBL" id="GBXM01024670">
    <property type="protein sequence ID" value="JAH83907.1"/>
    <property type="molecule type" value="Transcribed_RNA"/>
</dbReference>
<organism evidence="1">
    <name type="scientific">Anguilla anguilla</name>
    <name type="common">European freshwater eel</name>
    <name type="synonym">Muraena anguilla</name>
    <dbReference type="NCBI Taxonomy" id="7936"/>
    <lineage>
        <taxon>Eukaryota</taxon>
        <taxon>Metazoa</taxon>
        <taxon>Chordata</taxon>
        <taxon>Craniata</taxon>
        <taxon>Vertebrata</taxon>
        <taxon>Euteleostomi</taxon>
        <taxon>Actinopterygii</taxon>
        <taxon>Neopterygii</taxon>
        <taxon>Teleostei</taxon>
        <taxon>Anguilliformes</taxon>
        <taxon>Anguillidae</taxon>
        <taxon>Anguilla</taxon>
    </lineage>
</organism>
<name>A0A0E9W0M1_ANGAN</name>
<proteinExistence type="predicted"/>
<reference evidence="1" key="1">
    <citation type="submission" date="2014-11" db="EMBL/GenBank/DDBJ databases">
        <authorList>
            <person name="Amaro Gonzalez C."/>
        </authorList>
    </citation>
    <scope>NUCLEOTIDE SEQUENCE</scope>
</reference>
<reference evidence="1" key="2">
    <citation type="journal article" date="2015" name="Fish Shellfish Immunol.">
        <title>Early steps in the European eel (Anguilla anguilla)-Vibrio vulnificus interaction in the gills: Role of the RtxA13 toxin.</title>
        <authorList>
            <person name="Callol A."/>
            <person name="Pajuelo D."/>
            <person name="Ebbesson L."/>
            <person name="Teles M."/>
            <person name="MacKenzie S."/>
            <person name="Amaro C."/>
        </authorList>
    </citation>
    <scope>NUCLEOTIDE SEQUENCE</scope>
</reference>
<protein>
    <submittedName>
        <fullName evidence="1">Uncharacterized protein</fullName>
    </submittedName>
</protein>